<dbReference type="CDD" id="cd03801">
    <property type="entry name" value="GT4_PimA-like"/>
    <property type="match status" value="1"/>
</dbReference>
<dbReference type="Gene3D" id="3.40.50.2000">
    <property type="entry name" value="Glycogen Phosphorylase B"/>
    <property type="match status" value="2"/>
</dbReference>
<dbReference type="Proteomes" id="UP000095141">
    <property type="component" value="Unassembled WGS sequence"/>
</dbReference>
<gene>
    <name evidence="2" type="ORF">BFD03_08975</name>
</gene>
<dbReference type="RefSeq" id="WP_066035985.1">
    <property type="nucleotide sequence ID" value="NZ_CP136906.1"/>
</dbReference>
<dbReference type="EMBL" id="MCNS01000018">
    <property type="protein sequence ID" value="OCX46838.1"/>
    <property type="molecule type" value="Genomic_DNA"/>
</dbReference>
<proteinExistence type="predicted"/>
<reference evidence="2 3" key="1">
    <citation type="submission" date="2016-08" db="EMBL/GenBank/DDBJ databases">
        <title>Probiotic bacterium isolated from chicken gut.</title>
        <authorList>
            <person name="Levy J.L."/>
            <person name="Hassan H.M."/>
            <person name="Mendoza M.A."/>
        </authorList>
    </citation>
    <scope>NUCLEOTIDE SEQUENCE [LARGE SCALE GENOMIC DNA]</scope>
    <source>
        <strain evidence="2 3">P43</strain>
    </source>
</reference>
<evidence type="ECO:0000313" key="3">
    <source>
        <dbReference type="Proteomes" id="UP000095141"/>
    </source>
</evidence>
<dbReference type="InterPro" id="IPR001296">
    <property type="entry name" value="Glyco_trans_1"/>
</dbReference>
<sequence length="227" mass="25934">MADVMIVLTPGWKEFWQAFIPENKMIVLPNFVNTPNVVNKKYYHDQKLNLLFLGYISNKKGVYDLIYSIKELVDDGYDNIVLRIAGNGEIDKCKDLISKLNLTDYISVLGWANKQTKEYLLQVSDVLMLTSHYESFGIVALEALSYKVPVICGNQGFTKEIITNNFDGYVVQTGDINDIANKIKLIKDNVEIFGQNGYEVVKSKYSEDVVMSKLKKVYNCFIKQQIN</sequence>
<accession>A0A1C2G5P6</accession>
<evidence type="ECO:0000313" key="2">
    <source>
        <dbReference type="EMBL" id="OCX46838.1"/>
    </source>
</evidence>
<dbReference type="SUPFAM" id="SSF53756">
    <property type="entry name" value="UDP-Glycosyltransferase/glycogen phosphorylase"/>
    <property type="match status" value="1"/>
</dbReference>
<protein>
    <recommendedName>
        <fullName evidence="1">Glycosyl transferase family 1 domain-containing protein</fullName>
    </recommendedName>
</protein>
<feature type="domain" description="Glycosyl transferase family 1" evidence="1">
    <location>
        <begin position="45"/>
        <end position="189"/>
    </location>
</feature>
<name>A0A1C2G5P6_LIMRT</name>
<dbReference type="GO" id="GO:0016757">
    <property type="term" value="F:glycosyltransferase activity"/>
    <property type="evidence" value="ECO:0007669"/>
    <property type="project" value="InterPro"/>
</dbReference>
<dbReference type="Pfam" id="PF00534">
    <property type="entry name" value="Glycos_transf_1"/>
    <property type="match status" value="1"/>
</dbReference>
<comment type="caution">
    <text evidence="2">The sequence shown here is derived from an EMBL/GenBank/DDBJ whole genome shotgun (WGS) entry which is preliminary data.</text>
</comment>
<organism evidence="2 3">
    <name type="scientific">Limosilactobacillus reuteri</name>
    <name type="common">Lactobacillus reuteri</name>
    <dbReference type="NCBI Taxonomy" id="1598"/>
    <lineage>
        <taxon>Bacteria</taxon>
        <taxon>Bacillati</taxon>
        <taxon>Bacillota</taxon>
        <taxon>Bacilli</taxon>
        <taxon>Lactobacillales</taxon>
        <taxon>Lactobacillaceae</taxon>
        <taxon>Limosilactobacillus</taxon>
    </lineage>
</organism>
<dbReference type="PANTHER" id="PTHR12526">
    <property type="entry name" value="GLYCOSYLTRANSFERASE"/>
    <property type="match status" value="1"/>
</dbReference>
<evidence type="ECO:0000259" key="1">
    <source>
        <dbReference type="Pfam" id="PF00534"/>
    </source>
</evidence>
<dbReference type="PANTHER" id="PTHR12526:SF630">
    <property type="entry name" value="GLYCOSYLTRANSFERASE"/>
    <property type="match status" value="1"/>
</dbReference>
<dbReference type="AlphaFoldDB" id="A0A1C2G5P6"/>